<accession>A0A176VPM4</accession>
<feature type="region of interest" description="Disordered" evidence="1">
    <location>
        <begin position="160"/>
        <end position="192"/>
    </location>
</feature>
<reference evidence="2" key="1">
    <citation type="submission" date="2016-03" db="EMBL/GenBank/DDBJ databases">
        <title>Mechanisms controlling the formation of the plant cell surface in tip-growing cells are functionally conserved among land plants.</title>
        <authorList>
            <person name="Honkanen S."/>
            <person name="Jones V.A."/>
            <person name="Morieri G."/>
            <person name="Champion C."/>
            <person name="Hetherington A.J."/>
            <person name="Kelly S."/>
            <person name="Saint-Marcoux D."/>
            <person name="Proust H."/>
            <person name="Prescott H."/>
            <person name="Dolan L."/>
        </authorList>
    </citation>
    <scope>NUCLEOTIDE SEQUENCE [LARGE SCALE GENOMIC DNA]</scope>
    <source>
        <tissue evidence="2">Whole gametophyte</tissue>
    </source>
</reference>
<organism evidence="2 3">
    <name type="scientific">Marchantia polymorpha subsp. ruderalis</name>
    <dbReference type="NCBI Taxonomy" id="1480154"/>
    <lineage>
        <taxon>Eukaryota</taxon>
        <taxon>Viridiplantae</taxon>
        <taxon>Streptophyta</taxon>
        <taxon>Embryophyta</taxon>
        <taxon>Marchantiophyta</taxon>
        <taxon>Marchantiopsida</taxon>
        <taxon>Marchantiidae</taxon>
        <taxon>Marchantiales</taxon>
        <taxon>Marchantiaceae</taxon>
        <taxon>Marchantia</taxon>
    </lineage>
</organism>
<evidence type="ECO:0000256" key="1">
    <source>
        <dbReference type="SAM" id="MobiDB-lite"/>
    </source>
</evidence>
<proteinExistence type="predicted"/>
<sequence>MLRGQNQQPPPPHPPPQPPPQPPPPPPESPPPPPPIPPPVVAKATDPPIIGAPVPELCAPELCAPRDESLQMQMQMHAMRMNSAPPPNNINNGTQIKPSMMRNGEACPRCAEKPRRPETACAPRDVFSDPRLEEVVLDHKFSNPHRGIEDYSIAGSHHVYDSDNRAQGLPSQSRCNSRRNQGHRERPPQLASLEGHSDIQKVQGPHGAVNQAKLLEFGIRAITIA</sequence>
<name>A0A176VPM4_MARPO</name>
<evidence type="ECO:0000313" key="3">
    <source>
        <dbReference type="Proteomes" id="UP000077202"/>
    </source>
</evidence>
<feature type="compositionally biased region" description="Pro residues" evidence="1">
    <location>
        <begin position="8"/>
        <end position="40"/>
    </location>
</feature>
<evidence type="ECO:0000313" key="2">
    <source>
        <dbReference type="EMBL" id="OAE21915.1"/>
    </source>
</evidence>
<keyword evidence="3" id="KW-1185">Reference proteome</keyword>
<feature type="region of interest" description="Disordered" evidence="1">
    <location>
        <begin position="1"/>
        <end position="48"/>
    </location>
</feature>
<protein>
    <submittedName>
        <fullName evidence="2">Uncharacterized protein</fullName>
    </submittedName>
</protein>
<dbReference type="Proteomes" id="UP000077202">
    <property type="component" value="Unassembled WGS sequence"/>
</dbReference>
<dbReference type="EMBL" id="LVLJ01003317">
    <property type="protein sequence ID" value="OAE21915.1"/>
    <property type="molecule type" value="Genomic_DNA"/>
</dbReference>
<dbReference type="AlphaFoldDB" id="A0A176VPM4"/>
<comment type="caution">
    <text evidence="2">The sequence shown here is derived from an EMBL/GenBank/DDBJ whole genome shotgun (WGS) entry which is preliminary data.</text>
</comment>
<gene>
    <name evidence="2" type="ORF">AXG93_3988s1220</name>
</gene>